<dbReference type="InterPro" id="IPR018611">
    <property type="entry name" value="Ufl1"/>
</dbReference>
<dbReference type="InterPro" id="IPR056579">
    <property type="entry name" value="Ufl1_N"/>
</dbReference>
<dbReference type="PANTHER" id="PTHR31057:SF0">
    <property type="entry name" value="E3 UFM1-PROTEIN LIGASE 1"/>
    <property type="match status" value="1"/>
</dbReference>
<name>A0AAN8VCT1_9MAGN</name>
<dbReference type="Pfam" id="PF09743">
    <property type="entry name" value="E3_UFM1_ligase"/>
    <property type="match status" value="1"/>
</dbReference>
<dbReference type="GO" id="GO:0034976">
    <property type="term" value="P:response to endoplasmic reticulum stress"/>
    <property type="evidence" value="ECO:0007669"/>
    <property type="project" value="TreeGrafter"/>
</dbReference>
<gene>
    <name evidence="3" type="ORF">RJ641_008621</name>
</gene>
<evidence type="ECO:0000313" key="3">
    <source>
        <dbReference type="EMBL" id="KAK6926902.1"/>
    </source>
</evidence>
<keyword evidence="3" id="KW-0436">Ligase</keyword>
<keyword evidence="4" id="KW-1185">Reference proteome</keyword>
<dbReference type="GO" id="GO:0032434">
    <property type="term" value="P:regulation of proteasomal ubiquitin-dependent protein catabolic process"/>
    <property type="evidence" value="ECO:0007669"/>
    <property type="project" value="TreeGrafter"/>
</dbReference>
<reference evidence="3 4" key="1">
    <citation type="submission" date="2023-12" db="EMBL/GenBank/DDBJ databases">
        <title>A high-quality genome assembly for Dillenia turbinata (Dilleniales).</title>
        <authorList>
            <person name="Chanderbali A."/>
        </authorList>
    </citation>
    <scope>NUCLEOTIDE SEQUENCE [LARGE SCALE GENOMIC DNA]</scope>
    <source>
        <strain evidence="3">LSX21</strain>
        <tissue evidence="3">Leaf</tissue>
    </source>
</reference>
<organism evidence="3 4">
    <name type="scientific">Dillenia turbinata</name>
    <dbReference type="NCBI Taxonomy" id="194707"/>
    <lineage>
        <taxon>Eukaryota</taxon>
        <taxon>Viridiplantae</taxon>
        <taxon>Streptophyta</taxon>
        <taxon>Embryophyta</taxon>
        <taxon>Tracheophyta</taxon>
        <taxon>Spermatophyta</taxon>
        <taxon>Magnoliopsida</taxon>
        <taxon>eudicotyledons</taxon>
        <taxon>Gunneridae</taxon>
        <taxon>Pentapetalae</taxon>
        <taxon>Dilleniales</taxon>
        <taxon>Dilleniaceae</taxon>
        <taxon>Dillenia</taxon>
    </lineage>
</organism>
<dbReference type="AlphaFoldDB" id="A0AAN8VCT1"/>
<dbReference type="GO" id="GO:0005789">
    <property type="term" value="C:endoplasmic reticulum membrane"/>
    <property type="evidence" value="ECO:0007669"/>
    <property type="project" value="TreeGrafter"/>
</dbReference>
<comment type="caution">
    <text evidence="3">The sequence shown here is derived from an EMBL/GenBank/DDBJ whole genome shotgun (WGS) entry which is preliminary data.</text>
</comment>
<dbReference type="PANTHER" id="PTHR31057">
    <property type="entry name" value="E3 UFM1-PROTEIN LIGASE 1"/>
    <property type="match status" value="1"/>
</dbReference>
<evidence type="ECO:0000259" key="2">
    <source>
        <dbReference type="Pfam" id="PF25041"/>
    </source>
</evidence>
<dbReference type="InterPro" id="IPR056761">
    <property type="entry name" value="Ufl1-like_C"/>
</dbReference>
<evidence type="ECO:0000313" key="4">
    <source>
        <dbReference type="Proteomes" id="UP001370490"/>
    </source>
</evidence>
<protein>
    <submittedName>
        <fullName evidence="3">E3 UFM1-protein ligase 1</fullName>
    </submittedName>
</protein>
<dbReference type="EMBL" id="JBAMMX010000015">
    <property type="protein sequence ID" value="KAK6926902.1"/>
    <property type="molecule type" value="Genomic_DNA"/>
</dbReference>
<dbReference type="GO" id="GO:0061666">
    <property type="term" value="F:UFM1 ligase activity"/>
    <property type="evidence" value="ECO:0007669"/>
    <property type="project" value="InterPro"/>
</dbReference>
<dbReference type="GO" id="GO:0016874">
    <property type="term" value="F:ligase activity"/>
    <property type="evidence" value="ECO:0007669"/>
    <property type="project" value="UniProtKB-KW"/>
</dbReference>
<feature type="domain" description="E3 UFM1-protein ligase 1-like N-terminal" evidence="1">
    <location>
        <begin position="4"/>
        <end position="201"/>
    </location>
</feature>
<dbReference type="Pfam" id="PF25041">
    <property type="entry name" value="UFL1_C"/>
    <property type="match status" value="1"/>
</dbReference>
<accession>A0AAN8VCT1</accession>
<dbReference type="GO" id="GO:1990592">
    <property type="term" value="P:protein K69-linked ufmylation"/>
    <property type="evidence" value="ECO:0007669"/>
    <property type="project" value="TreeGrafter"/>
</dbReference>
<sequence>MDEELLELQRQFEFAQQAKSSIRLSERNVVELVQKLQELQIIDFDLLHTVSGKEYITPEQLRLEILAEIKKLGRVSLIDLADIIGVDLYHVEKQAQLVVSDDPTLMLVQGEIISHSYWDSVAEEINERLQECSQIALAELAAQLNIGSELVTIVLEPRLGTIVKGKLEGGQLYTPMYVARVGAMVRGAARGVTVPTNLARVEIFMTALRTLAEESGLHVKELDKKLERTILHSYRKELMSQVSVETDPVSLLPKVISLLYIQVHKKALQAPGRAIFVAVARLKDKLDDSAFKILMDYHSATVALLALISATTDDEQDCSSDRILSKRELLESMMPALKGLVLSNLQS</sequence>
<evidence type="ECO:0000259" key="1">
    <source>
        <dbReference type="Pfam" id="PF09743"/>
    </source>
</evidence>
<feature type="domain" description="E3 UFM1-protein ligase-like C-terminal" evidence="2">
    <location>
        <begin position="227"/>
        <end position="340"/>
    </location>
</feature>
<dbReference type="Proteomes" id="UP001370490">
    <property type="component" value="Unassembled WGS sequence"/>
</dbReference>
<proteinExistence type="predicted"/>